<dbReference type="OrthoDB" id="3709982at2759"/>
<dbReference type="VEuPathDB" id="FungiDB:LEMA_P029260.1"/>
<evidence type="ECO:0000313" key="1">
    <source>
        <dbReference type="EMBL" id="CBX95774.1"/>
    </source>
</evidence>
<reference evidence="2" key="1">
    <citation type="journal article" date="2011" name="Nat. Commun.">
        <title>Effector diversification within compartments of the Leptosphaeria maculans genome affected by Repeat-Induced Point mutations.</title>
        <authorList>
            <person name="Rouxel T."/>
            <person name="Grandaubert J."/>
            <person name="Hane J.K."/>
            <person name="Hoede C."/>
            <person name="van de Wouw A.P."/>
            <person name="Couloux A."/>
            <person name="Dominguez V."/>
            <person name="Anthouard V."/>
            <person name="Bally P."/>
            <person name="Bourras S."/>
            <person name="Cozijnsen A.J."/>
            <person name="Ciuffetti L.M."/>
            <person name="Degrave A."/>
            <person name="Dilmaghani A."/>
            <person name="Duret L."/>
            <person name="Fudal I."/>
            <person name="Goodwin S.B."/>
            <person name="Gout L."/>
            <person name="Glaser N."/>
            <person name="Linglin J."/>
            <person name="Kema G.H.J."/>
            <person name="Lapalu N."/>
            <person name="Lawrence C.B."/>
            <person name="May K."/>
            <person name="Meyer M."/>
            <person name="Ollivier B."/>
            <person name="Poulain J."/>
            <person name="Schoch C.L."/>
            <person name="Simon A."/>
            <person name="Spatafora J.W."/>
            <person name="Stachowiak A."/>
            <person name="Turgeon B.G."/>
            <person name="Tyler B.M."/>
            <person name="Vincent D."/>
            <person name="Weissenbach J."/>
            <person name="Amselem J."/>
            <person name="Quesneville H."/>
            <person name="Oliver R.P."/>
            <person name="Wincker P."/>
            <person name="Balesdent M.-H."/>
            <person name="Howlett B.J."/>
        </authorList>
    </citation>
    <scope>NUCLEOTIDE SEQUENCE [LARGE SCALE GENOMIC DNA]</scope>
    <source>
        <strain evidence="2">JN3 / isolate v23.1.3 / race Av1-4-5-6-7-8</strain>
    </source>
</reference>
<organism evidence="2">
    <name type="scientific">Leptosphaeria maculans (strain JN3 / isolate v23.1.3 / race Av1-4-5-6-7-8)</name>
    <name type="common">Blackleg fungus</name>
    <name type="synonym">Phoma lingam</name>
    <dbReference type="NCBI Taxonomy" id="985895"/>
    <lineage>
        <taxon>Eukaryota</taxon>
        <taxon>Fungi</taxon>
        <taxon>Dikarya</taxon>
        <taxon>Ascomycota</taxon>
        <taxon>Pezizomycotina</taxon>
        <taxon>Dothideomycetes</taxon>
        <taxon>Pleosporomycetidae</taxon>
        <taxon>Pleosporales</taxon>
        <taxon>Pleosporineae</taxon>
        <taxon>Leptosphaeriaceae</taxon>
        <taxon>Plenodomus</taxon>
        <taxon>Plenodomus lingam/Leptosphaeria maculans species complex</taxon>
    </lineage>
</organism>
<dbReference type="Proteomes" id="UP000002668">
    <property type="component" value="Genome"/>
</dbReference>
<keyword evidence="2" id="KW-1185">Reference proteome</keyword>
<dbReference type="AlphaFoldDB" id="E4ZVZ8"/>
<dbReference type="EMBL" id="FP929127">
    <property type="protein sequence ID" value="CBX95774.1"/>
    <property type="molecule type" value="Genomic_DNA"/>
</dbReference>
<evidence type="ECO:0000313" key="2">
    <source>
        <dbReference type="Proteomes" id="UP000002668"/>
    </source>
</evidence>
<sequence>MTRLYCICLTGWLSYVIIGTVASTIQTGSITTRINSTATSGGSSSDKSRIVKMGSVNNPKRVVLRFSVQYEREEATINEQFFALHGPEPPNKDFFSHLMAPNESSKMHIVLDIYCNSHPAIDNSIISYEVFKVRKNGNFKFEKLGAAACQLARKRCELYGIKWGTN</sequence>
<dbReference type="eggNOG" id="ENOG502ST8X">
    <property type="taxonomic scope" value="Eukaryota"/>
</dbReference>
<dbReference type="InParanoid" id="E4ZVZ8"/>
<protein>
    <submittedName>
        <fullName evidence="1">Predicted protein</fullName>
    </submittedName>
</protein>
<proteinExistence type="predicted"/>
<dbReference type="HOGENOM" id="CLU_122933_2_0_1"/>
<accession>E4ZVZ8</accession>
<dbReference type="STRING" id="985895.E4ZVZ8"/>
<gene>
    <name evidence="1" type="ORF">LEMA_P029260.1</name>
</gene>
<name>E4ZVZ8_LEPMJ</name>